<dbReference type="Gramene" id="TuG1812G0600002362.01.T01">
    <property type="protein sequence ID" value="TuG1812G0600002362.01.T01.cds441305"/>
    <property type="gene ID" value="TuG1812G0600002362.01"/>
</dbReference>
<evidence type="ECO:0000313" key="2">
    <source>
        <dbReference type="EnsemblPlants" id="TuG1812G0600002362.01.T01.cds441305"/>
    </source>
</evidence>
<proteinExistence type="predicted"/>
<dbReference type="AlphaFoldDB" id="A0A8R7QNP9"/>
<keyword evidence="3" id="KW-1185">Reference proteome</keyword>
<dbReference type="EnsemblPlants" id="TuG1812G0600002362.01.T01">
    <property type="protein sequence ID" value="TuG1812G0600002362.01.T01.cds441305"/>
    <property type="gene ID" value="TuG1812G0600002362.01"/>
</dbReference>
<accession>A0A8R7QNP9</accession>
<name>A0A8R7QNP9_TRIUA</name>
<evidence type="ECO:0000313" key="3">
    <source>
        <dbReference type="Proteomes" id="UP000015106"/>
    </source>
</evidence>
<reference evidence="2" key="3">
    <citation type="submission" date="2022-06" db="UniProtKB">
        <authorList>
            <consortium name="EnsemblPlants"/>
        </authorList>
    </citation>
    <scope>IDENTIFICATION</scope>
</reference>
<protein>
    <submittedName>
        <fullName evidence="2">Uncharacterized protein</fullName>
    </submittedName>
</protein>
<reference evidence="2" key="2">
    <citation type="submission" date="2018-03" db="EMBL/GenBank/DDBJ databases">
        <title>The Triticum urartu genome reveals the dynamic nature of wheat genome evolution.</title>
        <authorList>
            <person name="Ling H."/>
            <person name="Ma B."/>
            <person name="Shi X."/>
            <person name="Liu H."/>
            <person name="Dong L."/>
            <person name="Sun H."/>
            <person name="Cao Y."/>
            <person name="Gao Q."/>
            <person name="Zheng S."/>
            <person name="Li Y."/>
            <person name="Yu Y."/>
            <person name="Du H."/>
            <person name="Qi M."/>
            <person name="Li Y."/>
            <person name="Yu H."/>
            <person name="Cui Y."/>
            <person name="Wang N."/>
            <person name="Chen C."/>
            <person name="Wu H."/>
            <person name="Zhao Y."/>
            <person name="Zhang J."/>
            <person name="Li Y."/>
            <person name="Zhou W."/>
            <person name="Zhang B."/>
            <person name="Hu W."/>
            <person name="Eijk M."/>
            <person name="Tang J."/>
            <person name="Witsenboer H."/>
            <person name="Zhao S."/>
            <person name="Li Z."/>
            <person name="Zhang A."/>
            <person name="Wang D."/>
            <person name="Liang C."/>
        </authorList>
    </citation>
    <scope>NUCLEOTIDE SEQUENCE [LARGE SCALE GENOMIC DNA]</scope>
    <source>
        <strain evidence="2">cv. G1812</strain>
    </source>
</reference>
<evidence type="ECO:0000256" key="1">
    <source>
        <dbReference type="SAM" id="MobiDB-lite"/>
    </source>
</evidence>
<feature type="region of interest" description="Disordered" evidence="1">
    <location>
        <begin position="73"/>
        <end position="92"/>
    </location>
</feature>
<reference evidence="3" key="1">
    <citation type="journal article" date="2013" name="Nature">
        <title>Draft genome of the wheat A-genome progenitor Triticum urartu.</title>
        <authorList>
            <person name="Ling H.Q."/>
            <person name="Zhao S."/>
            <person name="Liu D."/>
            <person name="Wang J."/>
            <person name="Sun H."/>
            <person name="Zhang C."/>
            <person name="Fan H."/>
            <person name="Li D."/>
            <person name="Dong L."/>
            <person name="Tao Y."/>
            <person name="Gao C."/>
            <person name="Wu H."/>
            <person name="Li Y."/>
            <person name="Cui Y."/>
            <person name="Guo X."/>
            <person name="Zheng S."/>
            <person name="Wang B."/>
            <person name="Yu K."/>
            <person name="Liang Q."/>
            <person name="Yang W."/>
            <person name="Lou X."/>
            <person name="Chen J."/>
            <person name="Feng M."/>
            <person name="Jian J."/>
            <person name="Zhang X."/>
            <person name="Luo G."/>
            <person name="Jiang Y."/>
            <person name="Liu J."/>
            <person name="Wang Z."/>
            <person name="Sha Y."/>
            <person name="Zhang B."/>
            <person name="Wu H."/>
            <person name="Tang D."/>
            <person name="Shen Q."/>
            <person name="Xue P."/>
            <person name="Zou S."/>
            <person name="Wang X."/>
            <person name="Liu X."/>
            <person name="Wang F."/>
            <person name="Yang Y."/>
            <person name="An X."/>
            <person name="Dong Z."/>
            <person name="Zhang K."/>
            <person name="Zhang X."/>
            <person name="Luo M.C."/>
            <person name="Dvorak J."/>
            <person name="Tong Y."/>
            <person name="Wang J."/>
            <person name="Yang H."/>
            <person name="Li Z."/>
            <person name="Wang D."/>
            <person name="Zhang A."/>
            <person name="Wang J."/>
        </authorList>
    </citation>
    <scope>NUCLEOTIDE SEQUENCE</scope>
    <source>
        <strain evidence="3">cv. G1812</strain>
    </source>
</reference>
<dbReference type="Proteomes" id="UP000015106">
    <property type="component" value="Chromosome 6"/>
</dbReference>
<organism evidence="2 3">
    <name type="scientific">Triticum urartu</name>
    <name type="common">Red wild einkorn</name>
    <name type="synonym">Crithodium urartu</name>
    <dbReference type="NCBI Taxonomy" id="4572"/>
    <lineage>
        <taxon>Eukaryota</taxon>
        <taxon>Viridiplantae</taxon>
        <taxon>Streptophyta</taxon>
        <taxon>Embryophyta</taxon>
        <taxon>Tracheophyta</taxon>
        <taxon>Spermatophyta</taxon>
        <taxon>Magnoliopsida</taxon>
        <taxon>Liliopsida</taxon>
        <taxon>Poales</taxon>
        <taxon>Poaceae</taxon>
        <taxon>BOP clade</taxon>
        <taxon>Pooideae</taxon>
        <taxon>Triticodae</taxon>
        <taxon>Triticeae</taxon>
        <taxon>Triticinae</taxon>
        <taxon>Triticum</taxon>
    </lineage>
</organism>
<sequence length="92" mass="10370">MGRFASHLFLRPPPHPLALLWRRTWHTMAAYFLLMLLVVAVVGKAHETIEYAAQLLPRHLPVVELLTTKIDNPGRRRPCAPPPSTTLGLTVE</sequence>